<feature type="binding site" evidence="14">
    <location>
        <position position="250"/>
    </location>
    <ligand>
        <name>Zn(2+)</name>
        <dbReference type="ChEBI" id="CHEBI:29105"/>
        <note>catalytic</note>
    </ligand>
</feature>
<dbReference type="PANTHER" id="PTHR21327:SF18">
    <property type="entry name" value="3,4-DIHYDROXY-2-BUTANONE 4-PHOSPHATE SYNTHASE"/>
    <property type="match status" value="1"/>
</dbReference>
<dbReference type="KEGG" id="ard:AXF14_12015"/>
<feature type="binding site" evidence="14">
    <location>
        <position position="266"/>
    </location>
    <ligand>
        <name>GTP</name>
        <dbReference type="ChEBI" id="CHEBI:37565"/>
    </ligand>
</feature>
<dbReference type="FunFam" id="3.40.50.10990:FF:000001">
    <property type="entry name" value="Riboflavin biosynthesis protein RibBA"/>
    <property type="match status" value="1"/>
</dbReference>
<dbReference type="GO" id="GO:0008686">
    <property type="term" value="F:3,4-dihydroxy-2-butanone-4-phosphate synthase activity"/>
    <property type="evidence" value="ECO:0007669"/>
    <property type="project" value="UniProtKB-EC"/>
</dbReference>
<reference evidence="17" key="1">
    <citation type="submission" date="2016-02" db="EMBL/GenBank/DDBJ databases">
        <authorList>
            <person name="Holder M.E."/>
            <person name="Ajami N.J."/>
            <person name="Petrosino J.F."/>
        </authorList>
    </citation>
    <scope>NUCLEOTIDE SEQUENCE [LARGE SCALE GENOMIC DNA]</scope>
    <source>
        <strain evidence="17">CCUG 36733</strain>
    </source>
</reference>
<evidence type="ECO:0000256" key="12">
    <source>
        <dbReference type="ARBA" id="ARBA00043932"/>
    </source>
</evidence>
<evidence type="ECO:0000256" key="1">
    <source>
        <dbReference type="ARBA" id="ARBA00000141"/>
    </source>
</evidence>
<dbReference type="UniPathway" id="UPA00275">
    <property type="reaction ID" value="UER00399"/>
</dbReference>
<comment type="function">
    <text evidence="12 14">Catalyzes the conversion of GTP to 2,5-diamino-6-ribosylamino-4(3H)-pyrimidinone 5'-phosphate (DARP), formate and pyrophosphate.</text>
</comment>
<feature type="binding site" evidence="14">
    <location>
        <begin position="245"/>
        <end position="249"/>
    </location>
    <ligand>
        <name>GTP</name>
        <dbReference type="ChEBI" id="CHEBI:37565"/>
    </ligand>
</feature>
<dbReference type="STRING" id="111015.AXF14_12015"/>
<dbReference type="Gene3D" id="3.90.870.10">
    <property type="entry name" value="DHBP synthase"/>
    <property type="match status" value="1"/>
</dbReference>
<dbReference type="GO" id="GO:0005829">
    <property type="term" value="C:cytosol"/>
    <property type="evidence" value="ECO:0007669"/>
    <property type="project" value="TreeGrafter"/>
</dbReference>
<dbReference type="InterPro" id="IPR036144">
    <property type="entry name" value="RibA-like_sf"/>
</dbReference>
<keyword evidence="9 14" id="KW-0378">Hydrolase</keyword>
<feature type="active site" description="Proton acceptor" evidence="14">
    <location>
        <position position="323"/>
    </location>
</feature>
<evidence type="ECO:0000259" key="15">
    <source>
        <dbReference type="Pfam" id="PF00925"/>
    </source>
</evidence>
<feature type="active site" description="Nucleophile" evidence="14">
    <location>
        <position position="325"/>
    </location>
</feature>
<dbReference type="AlphaFoldDB" id="A0A0X8JGY2"/>
<comment type="catalytic activity">
    <reaction evidence="13 14">
        <text>GTP + 4 H2O = 2,5-diamino-6-hydroxy-4-(5-phosphoribosylamino)-pyrimidine + formate + 2 phosphate + 3 H(+)</text>
        <dbReference type="Rhea" id="RHEA:23704"/>
        <dbReference type="ChEBI" id="CHEBI:15377"/>
        <dbReference type="ChEBI" id="CHEBI:15378"/>
        <dbReference type="ChEBI" id="CHEBI:15740"/>
        <dbReference type="ChEBI" id="CHEBI:37565"/>
        <dbReference type="ChEBI" id="CHEBI:43474"/>
        <dbReference type="ChEBI" id="CHEBI:58614"/>
        <dbReference type="EC" id="3.5.4.25"/>
    </reaction>
</comment>
<evidence type="ECO:0000256" key="5">
    <source>
        <dbReference type="ARBA" id="ARBA00005520"/>
    </source>
</evidence>
<keyword evidence="6 14" id="KW-0686">Riboflavin biosynthesis</keyword>
<dbReference type="InterPro" id="IPR017945">
    <property type="entry name" value="DHBP_synth_RibB-like_a/b_dom"/>
</dbReference>
<accession>A0A0X8JGY2</accession>
<evidence type="ECO:0000256" key="2">
    <source>
        <dbReference type="ARBA" id="ARBA00002284"/>
    </source>
</evidence>
<evidence type="ECO:0000256" key="11">
    <source>
        <dbReference type="ARBA" id="ARBA00023134"/>
    </source>
</evidence>
<feature type="domain" description="GTP cyclohydrolase II" evidence="15">
    <location>
        <begin position="202"/>
        <end position="366"/>
    </location>
</feature>
<comment type="catalytic activity">
    <reaction evidence="1">
        <text>D-ribulose 5-phosphate = (2S)-2-hydroxy-3-oxobutyl phosphate + formate + H(+)</text>
        <dbReference type="Rhea" id="RHEA:18457"/>
        <dbReference type="ChEBI" id="CHEBI:15378"/>
        <dbReference type="ChEBI" id="CHEBI:15740"/>
        <dbReference type="ChEBI" id="CHEBI:58121"/>
        <dbReference type="ChEBI" id="CHEBI:58830"/>
        <dbReference type="EC" id="4.1.99.12"/>
    </reaction>
</comment>
<dbReference type="Proteomes" id="UP000065220">
    <property type="component" value="Chromosome"/>
</dbReference>
<evidence type="ECO:0000256" key="10">
    <source>
        <dbReference type="ARBA" id="ARBA00022833"/>
    </source>
</evidence>
<dbReference type="GO" id="GO:0009231">
    <property type="term" value="P:riboflavin biosynthetic process"/>
    <property type="evidence" value="ECO:0007669"/>
    <property type="project" value="UniProtKB-UniRule"/>
</dbReference>
<dbReference type="PANTHER" id="PTHR21327">
    <property type="entry name" value="GTP CYCLOHYDROLASE II-RELATED"/>
    <property type="match status" value="1"/>
</dbReference>
<evidence type="ECO:0000256" key="3">
    <source>
        <dbReference type="ARBA" id="ARBA00004853"/>
    </source>
</evidence>
<feature type="binding site" evidence="14">
    <location>
        <position position="346"/>
    </location>
    <ligand>
        <name>GTP</name>
        <dbReference type="ChEBI" id="CHEBI:37565"/>
    </ligand>
</feature>
<dbReference type="EC" id="3.5.4.25" evidence="14"/>
<dbReference type="GO" id="GO:0003935">
    <property type="term" value="F:GTP cyclohydrolase II activity"/>
    <property type="evidence" value="ECO:0007669"/>
    <property type="project" value="UniProtKB-UniRule"/>
</dbReference>
<dbReference type="PIRSF" id="PIRSF001259">
    <property type="entry name" value="RibA"/>
    <property type="match status" value="1"/>
</dbReference>
<feature type="binding site" evidence="14">
    <location>
        <position position="263"/>
    </location>
    <ligand>
        <name>Zn(2+)</name>
        <dbReference type="ChEBI" id="CHEBI:29105"/>
        <note>catalytic</note>
    </ligand>
</feature>
<evidence type="ECO:0000256" key="6">
    <source>
        <dbReference type="ARBA" id="ARBA00022619"/>
    </source>
</evidence>
<dbReference type="SUPFAM" id="SSF55821">
    <property type="entry name" value="YrdC/RibB"/>
    <property type="match status" value="1"/>
</dbReference>
<comment type="cofactor">
    <cofactor evidence="14">
        <name>Zn(2+)</name>
        <dbReference type="ChEBI" id="CHEBI:29105"/>
    </cofactor>
    <text evidence="14">Binds 1 zinc ion per subunit.</text>
</comment>
<dbReference type="CDD" id="cd00641">
    <property type="entry name" value="GTP_cyclohydro2"/>
    <property type="match status" value="1"/>
</dbReference>
<evidence type="ECO:0000256" key="4">
    <source>
        <dbReference type="ARBA" id="ARBA00004904"/>
    </source>
</evidence>
<dbReference type="Gene3D" id="3.40.50.10990">
    <property type="entry name" value="GTP cyclohydrolase II"/>
    <property type="match status" value="1"/>
</dbReference>
<comment type="similarity">
    <text evidence="5">In the N-terminal section; belongs to the DHBP synthase family.</text>
</comment>
<comment type="pathway">
    <text evidence="3 14">Cofactor biosynthesis; riboflavin biosynthesis; 5-amino-6-(D-ribitylamino)uracil from GTP: step 1/4.</text>
</comment>
<evidence type="ECO:0000256" key="13">
    <source>
        <dbReference type="ARBA" id="ARBA00049295"/>
    </source>
</evidence>
<evidence type="ECO:0000256" key="7">
    <source>
        <dbReference type="ARBA" id="ARBA00022723"/>
    </source>
</evidence>
<sequence>MAALATLAAGGMVVVSDDASRENEADLILGAATATTEQLGFMVRHSSGIICVPMRSPRLAELGIPMMTATNTDPHETAFTVSTDARVGVTTGISAADRARTIRLLAADGTVPGDLVHPGHVFPLRARPGGVLERRGHTEAAVDLVRMAGAGEVGVLVELVDDDGALRKGEEVLAFAAEHGLPHLTIEDIVTYRWTHERLVEEVVTTGLPTRYGTFTAHGFRGPLGEEVVVLTCGRPEASDAPLVRVHSGCLTGDVLGSSRCDCGAQLDEALRLLQEAGDGVLVYLPSHEGRGIGLLAKLRAYALQEQGLDTVDANLELGLPVDARRYGSAAQALLALGVDRVRLITNNPSKVTALRSLGIDVVGTVERPAHATRDNLAYLRAKGERMGHHLDLGDAADRAAIGSEVLR</sequence>
<dbReference type="NCBIfam" id="TIGR00505">
    <property type="entry name" value="ribA"/>
    <property type="match status" value="1"/>
</dbReference>
<dbReference type="NCBIfam" id="TIGR00506">
    <property type="entry name" value="ribB"/>
    <property type="match status" value="1"/>
</dbReference>
<dbReference type="GO" id="GO:0005525">
    <property type="term" value="F:GTP binding"/>
    <property type="evidence" value="ECO:0007669"/>
    <property type="project" value="UniProtKB-KW"/>
</dbReference>
<dbReference type="InterPro" id="IPR000926">
    <property type="entry name" value="RibA"/>
</dbReference>
<feature type="binding site" evidence="14">
    <location>
        <position position="311"/>
    </location>
    <ligand>
        <name>GTP</name>
        <dbReference type="ChEBI" id="CHEBI:37565"/>
    </ligand>
</feature>
<dbReference type="HAMAP" id="MF_00179">
    <property type="entry name" value="RibA"/>
    <property type="match status" value="1"/>
</dbReference>
<dbReference type="GO" id="GO:0008270">
    <property type="term" value="F:zinc ion binding"/>
    <property type="evidence" value="ECO:0007669"/>
    <property type="project" value="UniProtKB-UniRule"/>
</dbReference>
<keyword evidence="7 14" id="KW-0479">Metal-binding</keyword>
<dbReference type="EMBL" id="CP014228">
    <property type="protein sequence ID" value="AMD88605.1"/>
    <property type="molecule type" value="Genomic_DNA"/>
</dbReference>
<keyword evidence="8 14" id="KW-0547">Nucleotide-binding</keyword>
<keyword evidence="17" id="KW-1185">Reference proteome</keyword>
<dbReference type="Pfam" id="PF00926">
    <property type="entry name" value="DHBP_synthase"/>
    <property type="match status" value="1"/>
</dbReference>
<dbReference type="Pfam" id="PF00925">
    <property type="entry name" value="GTP_cyclohydro2"/>
    <property type="match status" value="1"/>
</dbReference>
<proteinExistence type="inferred from homology"/>
<evidence type="ECO:0000313" key="16">
    <source>
        <dbReference type="EMBL" id="AMD88605.1"/>
    </source>
</evidence>
<protein>
    <recommendedName>
        <fullName evidence="14">GTP cyclohydrolase-2</fullName>
        <ecNumber evidence="14">3.5.4.25</ecNumber>
    </recommendedName>
    <alternativeName>
        <fullName evidence="14">GTP cyclohydrolase II</fullName>
    </alternativeName>
</protein>
<gene>
    <name evidence="14" type="primary">ribA</name>
    <name evidence="16" type="ORF">AXF14_12015</name>
</gene>
<dbReference type="SUPFAM" id="SSF142695">
    <property type="entry name" value="RibA-like"/>
    <property type="match status" value="1"/>
</dbReference>
<evidence type="ECO:0000256" key="14">
    <source>
        <dbReference type="HAMAP-Rule" id="MF_00179"/>
    </source>
</evidence>
<keyword evidence="10 14" id="KW-0862">Zinc</keyword>
<feature type="binding site" evidence="14">
    <location>
        <begin position="289"/>
        <end position="291"/>
    </location>
    <ligand>
        <name>GTP</name>
        <dbReference type="ChEBI" id="CHEBI:37565"/>
    </ligand>
</feature>
<keyword evidence="11 14" id="KW-0342">GTP-binding</keyword>
<evidence type="ECO:0000313" key="17">
    <source>
        <dbReference type="Proteomes" id="UP000065220"/>
    </source>
</evidence>
<evidence type="ECO:0000256" key="9">
    <source>
        <dbReference type="ARBA" id="ARBA00022801"/>
    </source>
</evidence>
<comment type="pathway">
    <text evidence="4">Cofactor biosynthesis; riboflavin biosynthesis; 2-hydroxy-3-oxobutyl phosphate from D-ribulose 5-phosphate: step 1/1.</text>
</comment>
<feature type="binding site" evidence="14">
    <location>
        <position position="261"/>
    </location>
    <ligand>
        <name>Zn(2+)</name>
        <dbReference type="ChEBI" id="CHEBI:29105"/>
        <note>catalytic</note>
    </ligand>
</feature>
<evidence type="ECO:0000256" key="8">
    <source>
        <dbReference type="ARBA" id="ARBA00022741"/>
    </source>
</evidence>
<organism evidence="16 17">
    <name type="scientific">Actinomyces radicidentis</name>
    <dbReference type="NCBI Taxonomy" id="111015"/>
    <lineage>
        <taxon>Bacteria</taxon>
        <taxon>Bacillati</taxon>
        <taxon>Actinomycetota</taxon>
        <taxon>Actinomycetes</taxon>
        <taxon>Actinomycetales</taxon>
        <taxon>Actinomycetaceae</taxon>
        <taxon>Actinomyces</taxon>
    </lineage>
</organism>
<comment type="similarity">
    <text evidence="14">Belongs to the GTP cyclohydrolase II family.</text>
</comment>
<feature type="binding site" evidence="14">
    <location>
        <position position="351"/>
    </location>
    <ligand>
        <name>GTP</name>
        <dbReference type="ChEBI" id="CHEBI:37565"/>
    </ligand>
</feature>
<dbReference type="InterPro" id="IPR000422">
    <property type="entry name" value="DHBP_synthase_RibB"/>
</dbReference>
<comment type="function">
    <text evidence="2">Catalyzes the conversion of D-ribulose 5-phosphate to formate and 3,4-dihydroxy-2-butanone 4-phosphate.</text>
</comment>
<dbReference type="InterPro" id="IPR032677">
    <property type="entry name" value="GTP_cyclohydro_II"/>
</dbReference>
<dbReference type="NCBIfam" id="NF001591">
    <property type="entry name" value="PRK00393.1"/>
    <property type="match status" value="1"/>
</dbReference>
<name>A0A0X8JGY2_ACTRD</name>